<feature type="compositionally biased region" description="Pro residues" evidence="1">
    <location>
        <begin position="41"/>
        <end position="57"/>
    </location>
</feature>
<gene>
    <name evidence="2" type="ORF">VFH_III108240</name>
</gene>
<evidence type="ECO:0000313" key="2">
    <source>
        <dbReference type="EMBL" id="CAI8603917.1"/>
    </source>
</evidence>
<keyword evidence="3" id="KW-1185">Reference proteome</keyword>
<proteinExistence type="predicted"/>
<dbReference type="AlphaFoldDB" id="A0AAV1A6A0"/>
<evidence type="ECO:0000313" key="3">
    <source>
        <dbReference type="Proteomes" id="UP001157006"/>
    </source>
</evidence>
<reference evidence="2 3" key="1">
    <citation type="submission" date="2023-01" db="EMBL/GenBank/DDBJ databases">
        <authorList>
            <person name="Kreplak J."/>
        </authorList>
    </citation>
    <scope>NUCLEOTIDE SEQUENCE [LARGE SCALE GENOMIC DNA]</scope>
</reference>
<evidence type="ECO:0000256" key="1">
    <source>
        <dbReference type="SAM" id="MobiDB-lite"/>
    </source>
</evidence>
<name>A0AAV1A6A0_VICFA</name>
<dbReference type="EMBL" id="OX451738">
    <property type="protein sequence ID" value="CAI8603917.1"/>
    <property type="molecule type" value="Genomic_DNA"/>
</dbReference>
<sequence length="224" mass="24904">MIFVSAEKKKNGEANPQSAIMLSRSDPLGTPSLDLHHDQPIPQPFPPPKLHVPPPGSQAPSSGKNGRSRIHPVAKLQFASATQATYEQLVNEMHNDKHYFQNLSLLFTCRKKIQGEREIKLLTEICRELHQTPSSATTCNRREDRPISTPWCRRLESVQYTPISATEQQLLILRHPHAGPPPPSTPPLFPAQSSTEIGTVGSTMVSSFSLSFDQFPIWGNICNI</sequence>
<feature type="region of interest" description="Disordered" evidence="1">
    <location>
        <begin position="1"/>
        <end position="68"/>
    </location>
</feature>
<dbReference type="Proteomes" id="UP001157006">
    <property type="component" value="Chromosome 3"/>
</dbReference>
<accession>A0AAV1A6A0</accession>
<feature type="compositionally biased region" description="Basic and acidic residues" evidence="1">
    <location>
        <begin position="1"/>
        <end position="12"/>
    </location>
</feature>
<organism evidence="2 3">
    <name type="scientific">Vicia faba</name>
    <name type="common">Broad bean</name>
    <name type="synonym">Faba vulgaris</name>
    <dbReference type="NCBI Taxonomy" id="3906"/>
    <lineage>
        <taxon>Eukaryota</taxon>
        <taxon>Viridiplantae</taxon>
        <taxon>Streptophyta</taxon>
        <taxon>Embryophyta</taxon>
        <taxon>Tracheophyta</taxon>
        <taxon>Spermatophyta</taxon>
        <taxon>Magnoliopsida</taxon>
        <taxon>eudicotyledons</taxon>
        <taxon>Gunneridae</taxon>
        <taxon>Pentapetalae</taxon>
        <taxon>rosids</taxon>
        <taxon>fabids</taxon>
        <taxon>Fabales</taxon>
        <taxon>Fabaceae</taxon>
        <taxon>Papilionoideae</taxon>
        <taxon>50 kb inversion clade</taxon>
        <taxon>NPAAA clade</taxon>
        <taxon>Hologalegina</taxon>
        <taxon>IRL clade</taxon>
        <taxon>Fabeae</taxon>
        <taxon>Vicia</taxon>
    </lineage>
</organism>
<protein>
    <submittedName>
        <fullName evidence="2">Uncharacterized protein</fullName>
    </submittedName>
</protein>